<name>A0A151INL2_9HYME</name>
<dbReference type="EMBL" id="KQ976927">
    <property type="protein sequence ID" value="KYN07059.1"/>
    <property type="molecule type" value="Genomic_DNA"/>
</dbReference>
<dbReference type="InterPro" id="IPR006758">
    <property type="entry name" value="A32L"/>
</dbReference>
<dbReference type="Proteomes" id="UP000078542">
    <property type="component" value="Unassembled WGS sequence"/>
</dbReference>
<gene>
    <name evidence="1" type="ORF">ALC62_01988</name>
</gene>
<reference evidence="1 2" key="1">
    <citation type="submission" date="2016-03" db="EMBL/GenBank/DDBJ databases">
        <title>Cyphomyrmex costatus WGS genome.</title>
        <authorList>
            <person name="Nygaard S."/>
            <person name="Hu H."/>
            <person name="Boomsma J."/>
            <person name="Zhang G."/>
        </authorList>
    </citation>
    <scope>NUCLEOTIDE SEQUENCE [LARGE SCALE GENOMIC DNA]</scope>
    <source>
        <strain evidence="1">MS0001</strain>
        <tissue evidence="1">Whole body</tissue>
    </source>
</reference>
<proteinExistence type="predicted"/>
<dbReference type="Pfam" id="PF04665">
    <property type="entry name" value="Pox_A32"/>
    <property type="match status" value="1"/>
</dbReference>
<sequence length="229" mass="26562">MRFVHQSQSIKVTNLDGKMQTNKEMRKHGNMLPSSIRAIICGPSNCGKTNVLISLLESPNGVRFENVYIYSKSLQQPKYRYLENLLAPIEEINYFTFSNNSEIIPPSEALPNSIFIFDDVACDKQDAIREYFAMSRHANVDCFYLCQTYAKIPKHLIRDNANLLILFKQDGTNLKRVYNDHVNTDMLYEDFCDLCRKCWQQKYGFLVIDKDSALANKRYRKGFNDLAVL</sequence>
<evidence type="ECO:0000313" key="1">
    <source>
        <dbReference type="EMBL" id="KYN07059.1"/>
    </source>
</evidence>
<organism evidence="1 2">
    <name type="scientific">Cyphomyrmex costatus</name>
    <dbReference type="NCBI Taxonomy" id="456900"/>
    <lineage>
        <taxon>Eukaryota</taxon>
        <taxon>Metazoa</taxon>
        <taxon>Ecdysozoa</taxon>
        <taxon>Arthropoda</taxon>
        <taxon>Hexapoda</taxon>
        <taxon>Insecta</taxon>
        <taxon>Pterygota</taxon>
        <taxon>Neoptera</taxon>
        <taxon>Endopterygota</taxon>
        <taxon>Hymenoptera</taxon>
        <taxon>Apocrita</taxon>
        <taxon>Aculeata</taxon>
        <taxon>Formicoidea</taxon>
        <taxon>Formicidae</taxon>
        <taxon>Myrmicinae</taxon>
        <taxon>Cyphomyrmex</taxon>
    </lineage>
</organism>
<accession>A0A151INL2</accession>
<evidence type="ECO:0000313" key="2">
    <source>
        <dbReference type="Proteomes" id="UP000078542"/>
    </source>
</evidence>
<protein>
    <submittedName>
        <fullName evidence="1">Uncharacterized protein</fullName>
    </submittedName>
</protein>
<keyword evidence="2" id="KW-1185">Reference proteome</keyword>
<dbReference type="AlphaFoldDB" id="A0A151INL2"/>